<dbReference type="Proteomes" id="UP000287166">
    <property type="component" value="Unassembled WGS sequence"/>
</dbReference>
<evidence type="ECO:0000256" key="1">
    <source>
        <dbReference type="ARBA" id="ARBA00006484"/>
    </source>
</evidence>
<dbReference type="PANTHER" id="PTHR42760:SF121">
    <property type="entry name" value="3-OXOACYL-(ACYL-CARRIER-PROTEIN) REDUCTASE"/>
    <property type="match status" value="1"/>
</dbReference>
<dbReference type="InterPro" id="IPR036291">
    <property type="entry name" value="NAD(P)-bd_dom_sf"/>
</dbReference>
<keyword evidence="4" id="KW-1185">Reference proteome</keyword>
<accession>A0A401H1A4</accession>
<organism evidence="3 4">
    <name type="scientific">Sparassis crispa</name>
    <dbReference type="NCBI Taxonomy" id="139825"/>
    <lineage>
        <taxon>Eukaryota</taxon>
        <taxon>Fungi</taxon>
        <taxon>Dikarya</taxon>
        <taxon>Basidiomycota</taxon>
        <taxon>Agaricomycotina</taxon>
        <taxon>Agaricomycetes</taxon>
        <taxon>Polyporales</taxon>
        <taxon>Sparassidaceae</taxon>
        <taxon>Sparassis</taxon>
    </lineage>
</organism>
<dbReference type="FunCoup" id="A0A401H1A4">
    <property type="interactions" value="22"/>
</dbReference>
<dbReference type="Gene3D" id="3.40.50.720">
    <property type="entry name" value="NAD(P)-binding Rossmann-like Domain"/>
    <property type="match status" value="1"/>
</dbReference>
<dbReference type="PANTHER" id="PTHR42760">
    <property type="entry name" value="SHORT-CHAIN DEHYDROGENASES/REDUCTASES FAMILY MEMBER"/>
    <property type="match status" value="1"/>
</dbReference>
<dbReference type="PRINTS" id="PR00080">
    <property type="entry name" value="SDRFAMILY"/>
</dbReference>
<dbReference type="OrthoDB" id="498125at2759"/>
<dbReference type="FunFam" id="3.40.50.720:FF:000084">
    <property type="entry name" value="Short-chain dehydrogenase reductase"/>
    <property type="match status" value="1"/>
</dbReference>
<dbReference type="Pfam" id="PF00106">
    <property type="entry name" value="adh_short"/>
    <property type="match status" value="1"/>
</dbReference>
<name>A0A401H1A4_9APHY</name>
<dbReference type="RefSeq" id="XP_027619073.1">
    <property type="nucleotide sequence ID" value="XM_027763272.1"/>
</dbReference>
<dbReference type="GO" id="GO:0006633">
    <property type="term" value="P:fatty acid biosynthetic process"/>
    <property type="evidence" value="ECO:0007669"/>
    <property type="project" value="TreeGrafter"/>
</dbReference>
<dbReference type="GeneID" id="38785077"/>
<dbReference type="InterPro" id="IPR002347">
    <property type="entry name" value="SDR_fam"/>
</dbReference>
<proteinExistence type="inferred from homology"/>
<dbReference type="SUPFAM" id="SSF51735">
    <property type="entry name" value="NAD(P)-binding Rossmann-fold domains"/>
    <property type="match status" value="1"/>
</dbReference>
<evidence type="ECO:0000256" key="2">
    <source>
        <dbReference type="RuleBase" id="RU000363"/>
    </source>
</evidence>
<dbReference type="STRING" id="139825.A0A401H1A4"/>
<protein>
    <submittedName>
        <fullName evidence="3">Versicolorin reductase</fullName>
    </submittedName>
</protein>
<reference evidence="3 4" key="1">
    <citation type="journal article" date="2018" name="Sci. Rep.">
        <title>Genome sequence of the cauliflower mushroom Sparassis crispa (Hanabiratake) and its association with beneficial usage.</title>
        <authorList>
            <person name="Kiyama R."/>
            <person name="Furutani Y."/>
            <person name="Kawaguchi K."/>
            <person name="Nakanishi T."/>
        </authorList>
    </citation>
    <scope>NUCLEOTIDE SEQUENCE [LARGE SCALE GENOMIC DNA]</scope>
</reference>
<sequence length="255" mass="26992">MSTTHIALVTGASRGIGEAIALRLAEDGYDLALNDLAPMADGLAALVKKVQLKGRRAVAILGDVSHEHDVKAMVDKAVHDLGGLDVMVANAGILILDSVLETSVKDFNRVMSINVLGTFLCFKYAAMQMIKQGRGGRIIGASSLAGKTGAYNLSAYSCSKFAIRALTQTCAIEWAEHGITVNSYAPGLIHTAMVATPDDPKRTDANKFKESLHMPANLPEADPSAIAGLVSYLIRPESQFISGQCVNINGGSFFD</sequence>
<dbReference type="PRINTS" id="PR00081">
    <property type="entry name" value="GDHRDH"/>
</dbReference>
<dbReference type="EMBL" id="BFAD01000012">
    <property type="protein sequence ID" value="GBE88160.1"/>
    <property type="molecule type" value="Genomic_DNA"/>
</dbReference>
<evidence type="ECO:0000313" key="3">
    <source>
        <dbReference type="EMBL" id="GBE88160.1"/>
    </source>
</evidence>
<comment type="caution">
    <text evidence="3">The sequence shown here is derived from an EMBL/GenBank/DDBJ whole genome shotgun (WGS) entry which is preliminary data.</text>
</comment>
<dbReference type="AlphaFoldDB" id="A0A401H1A4"/>
<dbReference type="InParanoid" id="A0A401H1A4"/>
<dbReference type="GO" id="GO:0048038">
    <property type="term" value="F:quinone binding"/>
    <property type="evidence" value="ECO:0007669"/>
    <property type="project" value="TreeGrafter"/>
</dbReference>
<gene>
    <name evidence="3" type="ORF">SCP_1203900</name>
</gene>
<comment type="similarity">
    <text evidence="1 2">Belongs to the short-chain dehydrogenases/reductases (SDR) family.</text>
</comment>
<dbReference type="GO" id="GO:0016616">
    <property type="term" value="F:oxidoreductase activity, acting on the CH-OH group of donors, NAD or NADP as acceptor"/>
    <property type="evidence" value="ECO:0007669"/>
    <property type="project" value="TreeGrafter"/>
</dbReference>
<evidence type="ECO:0000313" key="4">
    <source>
        <dbReference type="Proteomes" id="UP000287166"/>
    </source>
</evidence>